<dbReference type="Proteomes" id="UP000069015">
    <property type="component" value="Chromosome 2"/>
</dbReference>
<evidence type="ECO:0000256" key="8">
    <source>
        <dbReference type="PIRSR" id="PIRSR623612-1"/>
    </source>
</evidence>
<feature type="domain" description="Peptidase M4" evidence="10">
    <location>
        <begin position="260"/>
        <end position="409"/>
    </location>
</feature>
<protein>
    <recommendedName>
        <fullName evidence="14">Peptidase</fullName>
    </recommendedName>
</protein>
<comment type="similarity">
    <text evidence="1">Belongs to the peptidase M4 family.</text>
</comment>
<evidence type="ECO:0008006" key="14">
    <source>
        <dbReference type="Google" id="ProtNLM"/>
    </source>
</evidence>
<dbReference type="SUPFAM" id="SSF55486">
    <property type="entry name" value="Metalloproteases ('zincins'), catalytic domain"/>
    <property type="match status" value="1"/>
</dbReference>
<dbReference type="Gene3D" id="3.10.170.10">
    <property type="match status" value="1"/>
</dbReference>
<dbReference type="GO" id="GO:0046872">
    <property type="term" value="F:metal ion binding"/>
    <property type="evidence" value="ECO:0007669"/>
    <property type="project" value="UniProtKB-KW"/>
</dbReference>
<proteinExistence type="inferred from homology"/>
<organism evidence="12 13">
    <name type="scientific">Pseudoalteromonas rubra</name>
    <dbReference type="NCBI Taxonomy" id="43658"/>
    <lineage>
        <taxon>Bacteria</taxon>
        <taxon>Pseudomonadati</taxon>
        <taxon>Pseudomonadota</taxon>
        <taxon>Gammaproteobacteria</taxon>
        <taxon>Alteromonadales</taxon>
        <taxon>Pseudoalteromonadaceae</taxon>
        <taxon>Pseudoalteromonas</taxon>
    </lineage>
</organism>
<reference evidence="12 13" key="1">
    <citation type="submission" date="2015-12" db="EMBL/GenBank/DDBJ databases">
        <title>Complete genome sequence of Pseudoalteromonas rubra SCSIO 6842, harboring a conjugative plasmid.</title>
        <authorList>
            <person name="Li B."/>
            <person name="Wang X."/>
        </authorList>
    </citation>
    <scope>NUCLEOTIDE SEQUENCE [LARGE SCALE GENOMIC DNA]</scope>
    <source>
        <strain evidence="12 13">SCSIO 6842</strain>
    </source>
</reference>
<dbReference type="RefSeq" id="WP_058798805.1">
    <property type="nucleotide sequence ID" value="NZ_CP013612.1"/>
</dbReference>
<evidence type="ECO:0000256" key="3">
    <source>
        <dbReference type="ARBA" id="ARBA00022723"/>
    </source>
</evidence>
<evidence type="ECO:0000313" key="13">
    <source>
        <dbReference type="Proteomes" id="UP000069015"/>
    </source>
</evidence>
<evidence type="ECO:0000256" key="7">
    <source>
        <dbReference type="ARBA" id="ARBA00023145"/>
    </source>
</evidence>
<dbReference type="InterPro" id="IPR013856">
    <property type="entry name" value="Peptidase_M4_domain"/>
</dbReference>
<dbReference type="InterPro" id="IPR013783">
    <property type="entry name" value="Ig-like_fold"/>
</dbReference>
<keyword evidence="2" id="KW-0645">Protease</keyword>
<evidence type="ECO:0000256" key="6">
    <source>
        <dbReference type="ARBA" id="ARBA00023049"/>
    </source>
</evidence>
<sequence>MKRLGTILGAGSIMLCSTHASALIESHALLNQQHLWTQLPTTAHAQAPDASLLSAHSHTRLSYQLEKVVGEQPQYEHYQAYFQGIPVLDSRLVVVRNKQGKIIQSMGKLLSGPVHLVDLAAQHKIDLLRIASELYAGKQPEIDSTSKAYLISQGKLLSVTVLQVRHNGLKEQLVIDNSQGTLIRRQSSVSFFTSPNLNGYVAGGGIGGNDKLGAICYSPRPDSMQACTAYRFDEYTPIGKRLMFSDKDPGAIFAQFDGYPLVVKKEQDICRLENPYLTTFDARNNDTQAASYACGSNNENFDSVAVDDNFYTWFSYDPATEAHFNAGLVMQYFHKQLARLYPSQSSNCAWNGYCIKPLKQKVHSNTIHGPNMAFWDGEYVNYGSGDGYYFYSQATLGIAAHEIAHAITSWNAGIGPEGVDGAINEGFSDLATIAVLDYFQSNASGSYTQSEAFTKQFNEQPGQYNQNRKWWFGWGAIYEDQAVRFYELPSWDGTSIDHATDFSLAKTPHANGGVLRKAFYELVKTKEWSIQDAFKVFLRANTSGCMYSTMSLDEFGYCVVAQAPHINISNKSAIQRKDDITDVLLGVGIVADNSLSTLEANTQISYNEISYDISHLNIDSIEKISAQWGDGTSDEWHQGDNQSIYPYLQQAHQVPDGTLARAVITVELSGEDTRSAYRHFFSRPANVSCPPYLNTSKVHTSTLKVTDHNTYLTNGEYTSLVEHRIPLARKRSYTLTFDKDLSGKKLTVLYDINKNGQFDYTEKLVGDATISGNTATFELNSNIPQGIGLMRVAISDVKYSFIHSCGVVDDGQVIDLMIDADAPNLPVIADFSYQLLDDNRIKFTNNSTANQVKQPVYRWNFGFNNQTSNDENPTIQFPQDGATFTVSLTTRYQDGSDSDTTTQTLILQPVSGCSAHITEPANADVFYIDKLTFKDYTGVLHTVDEVSGFNTSGYTLTTLNDFSHTDNSVITIVGSTNLLPRSTIDRLYENNQIGARFSIWLDKNQDGKYSHDEGHFGTNDYNYDYTATDCQSGAGNIEYCRITSARLIRLPAVKRGKTHETLTLRTKFEENPQYPLKQDACKSFTYGEVEDIQFKITRR</sequence>
<dbReference type="GO" id="GO:0004222">
    <property type="term" value="F:metalloendopeptidase activity"/>
    <property type="evidence" value="ECO:0007669"/>
    <property type="project" value="InterPro"/>
</dbReference>
<dbReference type="InterPro" id="IPR001570">
    <property type="entry name" value="Peptidase_M4_C_domain"/>
</dbReference>
<evidence type="ECO:0000256" key="9">
    <source>
        <dbReference type="SAM" id="SignalP"/>
    </source>
</evidence>
<feature type="domain" description="Peptidase M4 C-terminal" evidence="11">
    <location>
        <begin position="420"/>
        <end position="572"/>
    </location>
</feature>
<keyword evidence="7" id="KW-0865">Zymogen</keyword>
<dbReference type="PRINTS" id="PR00730">
    <property type="entry name" value="THERMOLYSIN"/>
</dbReference>
<evidence type="ECO:0000313" key="12">
    <source>
        <dbReference type="EMBL" id="ALU45960.1"/>
    </source>
</evidence>
<gene>
    <name evidence="12" type="ORF">AT705_23865</name>
</gene>
<dbReference type="InterPro" id="IPR035986">
    <property type="entry name" value="PKD_dom_sf"/>
</dbReference>
<evidence type="ECO:0000259" key="11">
    <source>
        <dbReference type="Pfam" id="PF02868"/>
    </source>
</evidence>
<dbReference type="EMBL" id="CP013612">
    <property type="protein sequence ID" value="ALU45960.1"/>
    <property type="molecule type" value="Genomic_DNA"/>
</dbReference>
<evidence type="ECO:0000256" key="1">
    <source>
        <dbReference type="ARBA" id="ARBA00009388"/>
    </source>
</evidence>
<dbReference type="InterPro" id="IPR050728">
    <property type="entry name" value="Zinc_Metalloprotease_M4"/>
</dbReference>
<dbReference type="Gene3D" id="1.10.390.10">
    <property type="entry name" value="Neutral Protease Domain 2"/>
    <property type="match status" value="1"/>
</dbReference>
<evidence type="ECO:0000256" key="2">
    <source>
        <dbReference type="ARBA" id="ARBA00022670"/>
    </source>
</evidence>
<keyword evidence="9" id="KW-0732">Signal</keyword>
<dbReference type="PANTHER" id="PTHR33794">
    <property type="entry name" value="BACILLOLYSIN"/>
    <property type="match status" value="1"/>
</dbReference>
<feature type="chain" id="PRO_5006839644" description="Peptidase" evidence="9">
    <location>
        <begin position="23"/>
        <end position="1099"/>
    </location>
</feature>
<evidence type="ECO:0000256" key="5">
    <source>
        <dbReference type="ARBA" id="ARBA00022833"/>
    </source>
</evidence>
<dbReference type="Pfam" id="PF01447">
    <property type="entry name" value="Peptidase_M4"/>
    <property type="match status" value="1"/>
</dbReference>
<dbReference type="PANTHER" id="PTHR33794:SF1">
    <property type="entry name" value="BACILLOLYSIN"/>
    <property type="match status" value="1"/>
</dbReference>
<dbReference type="AlphaFoldDB" id="A0A0U3HY10"/>
<dbReference type="KEGG" id="prr:AT705_23865"/>
<keyword evidence="6" id="KW-0482">Metalloprotease</keyword>
<feature type="active site" evidence="8">
    <location>
        <position position="402"/>
    </location>
</feature>
<keyword evidence="5" id="KW-0862">Zinc</keyword>
<dbReference type="GO" id="GO:0006508">
    <property type="term" value="P:proteolysis"/>
    <property type="evidence" value="ECO:0007669"/>
    <property type="project" value="UniProtKB-KW"/>
</dbReference>
<feature type="active site" description="Proton donor" evidence="8">
    <location>
        <position position="509"/>
    </location>
</feature>
<evidence type="ECO:0000259" key="10">
    <source>
        <dbReference type="Pfam" id="PF01447"/>
    </source>
</evidence>
<dbReference type="Pfam" id="PF02868">
    <property type="entry name" value="Peptidase_M4_C"/>
    <property type="match status" value="1"/>
</dbReference>
<evidence type="ECO:0000256" key="4">
    <source>
        <dbReference type="ARBA" id="ARBA00022801"/>
    </source>
</evidence>
<name>A0A0U3HY10_9GAMM</name>
<accession>A0A0U3HY10</accession>
<dbReference type="SUPFAM" id="SSF49299">
    <property type="entry name" value="PKD domain"/>
    <property type="match status" value="1"/>
</dbReference>
<keyword evidence="3" id="KW-0479">Metal-binding</keyword>
<dbReference type="InterPro" id="IPR027268">
    <property type="entry name" value="Peptidase_M4/M1_CTD_sf"/>
</dbReference>
<dbReference type="Gene3D" id="2.60.40.10">
    <property type="entry name" value="Immunoglobulins"/>
    <property type="match status" value="1"/>
</dbReference>
<keyword evidence="4" id="KW-0378">Hydrolase</keyword>
<dbReference type="InterPro" id="IPR023612">
    <property type="entry name" value="Peptidase_M4"/>
</dbReference>
<feature type="signal peptide" evidence="9">
    <location>
        <begin position="1"/>
        <end position="22"/>
    </location>
</feature>